<proteinExistence type="predicted"/>
<dbReference type="EMBL" id="LXQA010137985">
    <property type="protein sequence ID" value="MCI23806.1"/>
    <property type="molecule type" value="Genomic_DNA"/>
</dbReference>
<reference evidence="1 2" key="1">
    <citation type="journal article" date="2018" name="Front. Plant Sci.">
        <title>Red Clover (Trifolium pratense) and Zigzag Clover (T. medium) - A Picture of Genomic Similarities and Differences.</title>
        <authorList>
            <person name="Dluhosova J."/>
            <person name="Istvanek J."/>
            <person name="Nedelnik J."/>
            <person name="Repkova J."/>
        </authorList>
    </citation>
    <scope>NUCLEOTIDE SEQUENCE [LARGE SCALE GENOMIC DNA]</scope>
    <source>
        <strain evidence="2">cv. 10/8</strain>
        <tissue evidence="1">Leaf</tissue>
    </source>
</reference>
<dbReference type="PANTHER" id="PTHR46935:SF2">
    <property type="entry name" value="PENTACOTRIPEPTIDE-REPEAT REGION OF PRORP DOMAIN-CONTAINING PROTEIN"/>
    <property type="match status" value="1"/>
</dbReference>
<dbReference type="Proteomes" id="UP000265520">
    <property type="component" value="Unassembled WGS sequence"/>
</dbReference>
<feature type="non-terminal residue" evidence="1">
    <location>
        <position position="55"/>
    </location>
</feature>
<dbReference type="PANTHER" id="PTHR46935">
    <property type="entry name" value="OS01G0674700 PROTEIN"/>
    <property type="match status" value="1"/>
</dbReference>
<comment type="caution">
    <text evidence="1">The sequence shown here is derived from an EMBL/GenBank/DDBJ whole genome shotgun (WGS) entry which is preliminary data.</text>
</comment>
<dbReference type="AlphaFoldDB" id="A0A392QJS0"/>
<evidence type="ECO:0000313" key="2">
    <source>
        <dbReference type="Proteomes" id="UP000265520"/>
    </source>
</evidence>
<sequence length="55" mass="6476">MAAYHSIAVTLGQAGLLKELLNIVEYMRQKPETFNYMYRKNWDPRLEPDVVIYNA</sequence>
<protein>
    <submittedName>
        <fullName evidence="1">Pentatricopeptide repeat-containing protein chloroplastic-like</fullName>
    </submittedName>
</protein>
<dbReference type="GO" id="GO:0009658">
    <property type="term" value="P:chloroplast organization"/>
    <property type="evidence" value="ECO:0007669"/>
    <property type="project" value="InterPro"/>
</dbReference>
<accession>A0A392QJS0</accession>
<name>A0A392QJS0_9FABA</name>
<dbReference type="InterPro" id="IPR044645">
    <property type="entry name" value="DG1/EMB2279-like"/>
</dbReference>
<keyword evidence="2" id="KW-1185">Reference proteome</keyword>
<dbReference type="GO" id="GO:0009507">
    <property type="term" value="C:chloroplast"/>
    <property type="evidence" value="ECO:0007669"/>
    <property type="project" value="TreeGrafter"/>
</dbReference>
<organism evidence="1 2">
    <name type="scientific">Trifolium medium</name>
    <dbReference type="NCBI Taxonomy" id="97028"/>
    <lineage>
        <taxon>Eukaryota</taxon>
        <taxon>Viridiplantae</taxon>
        <taxon>Streptophyta</taxon>
        <taxon>Embryophyta</taxon>
        <taxon>Tracheophyta</taxon>
        <taxon>Spermatophyta</taxon>
        <taxon>Magnoliopsida</taxon>
        <taxon>eudicotyledons</taxon>
        <taxon>Gunneridae</taxon>
        <taxon>Pentapetalae</taxon>
        <taxon>rosids</taxon>
        <taxon>fabids</taxon>
        <taxon>Fabales</taxon>
        <taxon>Fabaceae</taxon>
        <taxon>Papilionoideae</taxon>
        <taxon>50 kb inversion clade</taxon>
        <taxon>NPAAA clade</taxon>
        <taxon>Hologalegina</taxon>
        <taxon>IRL clade</taxon>
        <taxon>Trifolieae</taxon>
        <taxon>Trifolium</taxon>
    </lineage>
</organism>
<evidence type="ECO:0000313" key="1">
    <source>
        <dbReference type="EMBL" id="MCI23806.1"/>
    </source>
</evidence>